<keyword evidence="1" id="KW-0408">Iron</keyword>
<reference evidence="6" key="1">
    <citation type="journal article" date="2019" name="Int. J. Syst. Evol. Microbiol.">
        <title>The Global Catalogue of Microorganisms (GCM) 10K type strain sequencing project: providing services to taxonomists for standard genome sequencing and annotation.</title>
        <authorList>
            <consortium name="The Broad Institute Genomics Platform"/>
            <consortium name="The Broad Institute Genome Sequencing Center for Infectious Disease"/>
            <person name="Wu L."/>
            <person name="Ma J."/>
        </authorList>
    </citation>
    <scope>NUCLEOTIDE SEQUENCE [LARGE SCALE GENOMIC DNA]</scope>
    <source>
        <strain evidence="6">KCTC 52231</strain>
    </source>
</reference>
<dbReference type="PANTHER" id="PTHR36577">
    <property type="entry name" value="DUF521 DOMAIN PROTEIN (AFU_ORTHOLOGUE AFUA_6G00490)"/>
    <property type="match status" value="1"/>
</dbReference>
<gene>
    <name evidence="5" type="ORF">ACFOHV_05720</name>
</gene>
<feature type="domain" description="Phosphomevalonate dehydratase small subunit-like" evidence="3">
    <location>
        <begin position="31"/>
        <end position="106"/>
    </location>
</feature>
<proteinExistence type="predicted"/>
<sequence length="577" mass="60522">MDEKGKAFAAPAAMLVEGRAEGPLLFSETALSFWGGVDPETGVVIDHAHPLHGLCLAGAVPAMPGGRGSCTGSAVLLQLIVNGLAPAAMVFSQREDILTLGVIVAEEVYGRSLPIAVLDPQDFVRLEGRKSLCVGSGSVFEPDATPVRGGELATSVDRLALTEKDRDLLSASVPRATSLAMRIVTRMARLEGAERLINVAQVHVDGCIYTGPASLDFAEKLAGWGGRVVVPTSLNAISVDQARWREQGTDPARSQAASALADAYVRMGAAPTFTCAPYQLNDAPHRGEDIAWAESNAVVYANSVLGARTMKYPDFLDICIALTGRAPYAGCHIDQNRKARLIVDVESMAGCDDSFWPLLGYQVGLLAPNTIPVLTGLETAAPSSDDLKAFGAAFATTSAAPMFHIVGVTPEAPALQAATGGATLPVLTVSHADLLAVWRSFNPVAGEPVDLVALGNPHFSAEECRRLAELCRGRRKHPGVALTVTASRSTYERIADNGIAAELEAFGVTFVRDACWCTVMPPIVPPAARLILTNSGKYAHYGPGLSGKEVRFAGLAGCVEAAVLGRSPDAPPAWLTG</sequence>
<dbReference type="RefSeq" id="WP_182304361.1">
    <property type="nucleotide sequence ID" value="NZ_CP059896.1"/>
</dbReference>
<dbReference type="Gene3D" id="3.50.30.10">
    <property type="entry name" value="Phosphohistidine domain"/>
    <property type="match status" value="1"/>
</dbReference>
<dbReference type="CDD" id="cd01356">
    <property type="entry name" value="AcnX_swivel"/>
    <property type="match status" value="1"/>
</dbReference>
<feature type="domain" description="Phosphomevalonate dehydratase large subunit-like" evidence="4">
    <location>
        <begin position="160"/>
        <end position="560"/>
    </location>
</feature>
<dbReference type="InterPro" id="IPR036008">
    <property type="entry name" value="Aconitase_4Fe-4S_dom"/>
</dbReference>
<accession>A0ABV7HWJ0</accession>
<dbReference type="Pfam" id="PF04412">
    <property type="entry name" value="AcnX"/>
    <property type="match status" value="1"/>
</dbReference>
<dbReference type="InterPro" id="IPR002840">
    <property type="entry name" value="PMDh-S-like_dom"/>
</dbReference>
<keyword evidence="6" id="KW-1185">Reference proteome</keyword>
<dbReference type="InterPro" id="IPR012047">
    <property type="entry name" value="AcnX"/>
</dbReference>
<dbReference type="SUPFAM" id="SSF52016">
    <property type="entry name" value="LeuD/IlvD-like"/>
    <property type="match status" value="1"/>
</dbReference>
<evidence type="ECO:0000313" key="6">
    <source>
        <dbReference type="Proteomes" id="UP001595647"/>
    </source>
</evidence>
<evidence type="ECO:0000259" key="3">
    <source>
        <dbReference type="Pfam" id="PF01989"/>
    </source>
</evidence>
<dbReference type="SUPFAM" id="SSF53732">
    <property type="entry name" value="Aconitase iron-sulfur domain"/>
    <property type="match status" value="1"/>
</dbReference>
<protein>
    <submittedName>
        <fullName evidence="5">Aconitase X</fullName>
    </submittedName>
</protein>
<dbReference type="PANTHER" id="PTHR36577:SF3">
    <property type="entry name" value="DUF521 DOMAIN PROTEIN (AFU_ORTHOLOGUE AFUA_6G00490)"/>
    <property type="match status" value="1"/>
</dbReference>
<evidence type="ECO:0000256" key="1">
    <source>
        <dbReference type="ARBA" id="ARBA00023004"/>
    </source>
</evidence>
<dbReference type="CDD" id="cd01355">
    <property type="entry name" value="AcnX"/>
    <property type="match status" value="1"/>
</dbReference>
<name>A0ABV7HWJ0_9HYPH</name>
<evidence type="ECO:0000256" key="2">
    <source>
        <dbReference type="ARBA" id="ARBA00023239"/>
    </source>
</evidence>
<organism evidence="5 6">
    <name type="scientific">Ciceribacter thiooxidans</name>
    <dbReference type="NCBI Taxonomy" id="1969821"/>
    <lineage>
        <taxon>Bacteria</taxon>
        <taxon>Pseudomonadati</taxon>
        <taxon>Pseudomonadota</taxon>
        <taxon>Alphaproteobacteria</taxon>
        <taxon>Hyphomicrobiales</taxon>
        <taxon>Rhizobiaceae</taxon>
        <taxon>Ciceribacter</taxon>
    </lineage>
</organism>
<dbReference type="EMBL" id="JBHRTG010000004">
    <property type="protein sequence ID" value="MFC3162774.1"/>
    <property type="molecule type" value="Genomic_DNA"/>
</dbReference>
<dbReference type="PIRSF" id="PIRSF036630">
    <property type="entry name" value="UCP036630"/>
    <property type="match status" value="1"/>
</dbReference>
<dbReference type="InterPro" id="IPR007506">
    <property type="entry name" value="PMDh-L-like_dom"/>
</dbReference>
<dbReference type="Pfam" id="PF01989">
    <property type="entry name" value="AcnX_swivel_put"/>
    <property type="match status" value="1"/>
</dbReference>
<evidence type="ECO:0000259" key="4">
    <source>
        <dbReference type="Pfam" id="PF04412"/>
    </source>
</evidence>
<keyword evidence="2" id="KW-0456">Lyase</keyword>
<comment type="caution">
    <text evidence="5">The sequence shown here is derived from an EMBL/GenBank/DDBJ whole genome shotgun (WGS) entry which is preliminary data.</text>
</comment>
<dbReference type="Proteomes" id="UP001595647">
    <property type="component" value="Unassembled WGS sequence"/>
</dbReference>
<evidence type="ECO:0000313" key="5">
    <source>
        <dbReference type="EMBL" id="MFC3162774.1"/>
    </source>
</evidence>